<name>A0A0A9AVX3_ARUDO</name>
<sequence length="97" mass="10789">MLQQAQKFQSQNNIERHQFQAQTANQMSSINGNAHYCNNMTREAAFSVFLKKSLPVLKVDSEVGEAVECGNCWQREGALPASFPLSCFLLFSSVCIA</sequence>
<proteinExistence type="predicted"/>
<dbReference type="EMBL" id="GBRH01243882">
    <property type="protein sequence ID" value="JAD54013.1"/>
    <property type="molecule type" value="Transcribed_RNA"/>
</dbReference>
<organism evidence="1">
    <name type="scientific">Arundo donax</name>
    <name type="common">Giant reed</name>
    <name type="synonym">Donax arundinaceus</name>
    <dbReference type="NCBI Taxonomy" id="35708"/>
    <lineage>
        <taxon>Eukaryota</taxon>
        <taxon>Viridiplantae</taxon>
        <taxon>Streptophyta</taxon>
        <taxon>Embryophyta</taxon>
        <taxon>Tracheophyta</taxon>
        <taxon>Spermatophyta</taxon>
        <taxon>Magnoliopsida</taxon>
        <taxon>Liliopsida</taxon>
        <taxon>Poales</taxon>
        <taxon>Poaceae</taxon>
        <taxon>PACMAD clade</taxon>
        <taxon>Arundinoideae</taxon>
        <taxon>Arundineae</taxon>
        <taxon>Arundo</taxon>
    </lineage>
</organism>
<reference evidence="1" key="1">
    <citation type="submission" date="2014-09" db="EMBL/GenBank/DDBJ databases">
        <authorList>
            <person name="Magalhaes I.L.F."/>
            <person name="Oliveira U."/>
            <person name="Santos F.R."/>
            <person name="Vidigal T.H.D.A."/>
            <person name="Brescovit A.D."/>
            <person name="Santos A.J."/>
        </authorList>
    </citation>
    <scope>NUCLEOTIDE SEQUENCE</scope>
    <source>
        <tissue evidence="1">Shoot tissue taken approximately 20 cm above the soil surface</tissue>
    </source>
</reference>
<dbReference type="AlphaFoldDB" id="A0A0A9AVX3"/>
<protein>
    <submittedName>
        <fullName evidence="1">Uncharacterized protein</fullName>
    </submittedName>
</protein>
<reference evidence="1" key="2">
    <citation type="journal article" date="2015" name="Data Brief">
        <title>Shoot transcriptome of the giant reed, Arundo donax.</title>
        <authorList>
            <person name="Barrero R.A."/>
            <person name="Guerrero F.D."/>
            <person name="Moolhuijzen P."/>
            <person name="Goolsby J.A."/>
            <person name="Tidwell J."/>
            <person name="Bellgard S.E."/>
            <person name="Bellgard M.I."/>
        </authorList>
    </citation>
    <scope>NUCLEOTIDE SEQUENCE</scope>
    <source>
        <tissue evidence="1">Shoot tissue taken approximately 20 cm above the soil surface</tissue>
    </source>
</reference>
<evidence type="ECO:0000313" key="1">
    <source>
        <dbReference type="EMBL" id="JAD54013.1"/>
    </source>
</evidence>
<accession>A0A0A9AVX3</accession>